<feature type="domain" description="Hexokinase C-terminal" evidence="14">
    <location>
        <begin position="103"/>
        <end position="129"/>
    </location>
</feature>
<dbReference type="AlphaFoldDB" id="A0ABD2KYK9"/>
<evidence type="ECO:0000256" key="12">
    <source>
        <dbReference type="RuleBase" id="RU362007"/>
    </source>
</evidence>
<name>A0ABD2KYK9_9BILA</name>
<evidence type="ECO:0000256" key="6">
    <source>
        <dbReference type="ARBA" id="ARBA00022777"/>
    </source>
</evidence>
<keyword evidence="4 12" id="KW-0808">Transferase</keyword>
<evidence type="ECO:0000256" key="5">
    <source>
        <dbReference type="ARBA" id="ARBA00022741"/>
    </source>
</evidence>
<evidence type="ECO:0000313" key="16">
    <source>
        <dbReference type="Proteomes" id="UP001620626"/>
    </source>
</evidence>
<comment type="pathway">
    <text evidence="1">Carbohydrate degradation; glycolysis; D-glyceraldehyde 3-phosphate and glycerone phosphate from D-glucose: step 1/4.</text>
</comment>
<dbReference type="GO" id="GO:0004396">
    <property type="term" value="F:hexokinase activity"/>
    <property type="evidence" value="ECO:0007669"/>
    <property type="project" value="UniProtKB-UniRule"/>
</dbReference>
<organism evidence="15 16">
    <name type="scientific">Heterodera trifolii</name>
    <dbReference type="NCBI Taxonomy" id="157864"/>
    <lineage>
        <taxon>Eukaryota</taxon>
        <taxon>Metazoa</taxon>
        <taxon>Ecdysozoa</taxon>
        <taxon>Nematoda</taxon>
        <taxon>Chromadorea</taxon>
        <taxon>Rhabditida</taxon>
        <taxon>Tylenchina</taxon>
        <taxon>Tylenchomorpha</taxon>
        <taxon>Tylenchoidea</taxon>
        <taxon>Heteroderidae</taxon>
        <taxon>Heteroderinae</taxon>
        <taxon>Heterodera</taxon>
    </lineage>
</organism>
<comment type="pathway">
    <text evidence="2">Carbohydrate metabolism; hexose metabolism.</text>
</comment>
<keyword evidence="7 12" id="KW-0067">ATP-binding</keyword>
<dbReference type="PANTHER" id="PTHR19443:SF16">
    <property type="entry name" value="HEXOKINASE TYPE 1-RELATED"/>
    <property type="match status" value="1"/>
</dbReference>
<accession>A0ABD2KYK9</accession>
<comment type="catalytic activity">
    <reaction evidence="9">
        <text>a D-hexose + ATP = a D-hexose 6-phosphate + ADP + H(+)</text>
        <dbReference type="Rhea" id="RHEA:22740"/>
        <dbReference type="ChEBI" id="CHEBI:4194"/>
        <dbReference type="ChEBI" id="CHEBI:15378"/>
        <dbReference type="ChEBI" id="CHEBI:30616"/>
        <dbReference type="ChEBI" id="CHEBI:229467"/>
        <dbReference type="ChEBI" id="CHEBI:456216"/>
        <dbReference type="EC" id="2.7.1.1"/>
    </reaction>
    <physiologicalReaction direction="left-to-right" evidence="9">
        <dbReference type="Rhea" id="RHEA:22741"/>
    </physiologicalReaction>
</comment>
<dbReference type="InterPro" id="IPR022673">
    <property type="entry name" value="Hexokinase_C"/>
</dbReference>
<dbReference type="Pfam" id="PF03727">
    <property type="entry name" value="Hexokinase_2"/>
    <property type="match status" value="1"/>
</dbReference>
<feature type="domain" description="Hexokinase N-terminal" evidence="13">
    <location>
        <begin position="2"/>
        <end position="95"/>
    </location>
</feature>
<dbReference type="InterPro" id="IPR043129">
    <property type="entry name" value="ATPase_NBD"/>
</dbReference>
<keyword evidence="8 12" id="KW-0324">Glycolysis</keyword>
<gene>
    <name evidence="15" type="ORF">niasHT_019133</name>
</gene>
<dbReference type="PROSITE" id="PS00378">
    <property type="entry name" value="HEXOKINASE_1"/>
    <property type="match status" value="1"/>
</dbReference>
<keyword evidence="5 12" id="KW-0547">Nucleotide-binding</keyword>
<reference evidence="15 16" key="1">
    <citation type="submission" date="2024-10" db="EMBL/GenBank/DDBJ databases">
        <authorList>
            <person name="Kim D."/>
        </authorList>
    </citation>
    <scope>NUCLEOTIDE SEQUENCE [LARGE SCALE GENOMIC DNA]</scope>
    <source>
        <strain evidence="15">BH-2024</strain>
    </source>
</reference>
<dbReference type="EC" id="2.7.1.-" evidence="12"/>
<dbReference type="PRINTS" id="PR00475">
    <property type="entry name" value="HEXOKINASE"/>
</dbReference>
<evidence type="ECO:0000256" key="2">
    <source>
        <dbReference type="ARBA" id="ARBA00005028"/>
    </source>
</evidence>
<dbReference type="InterPro" id="IPR019807">
    <property type="entry name" value="Hexokinase_BS"/>
</dbReference>
<evidence type="ECO:0000259" key="14">
    <source>
        <dbReference type="Pfam" id="PF03727"/>
    </source>
</evidence>
<proteinExistence type="inferred from homology"/>
<dbReference type="InterPro" id="IPR022672">
    <property type="entry name" value="Hexokinase_N"/>
</dbReference>
<dbReference type="InterPro" id="IPR001312">
    <property type="entry name" value="Hexokinase"/>
</dbReference>
<dbReference type="FunFam" id="3.30.420.40:FF:000805">
    <property type="entry name" value="Hexokinase-2"/>
    <property type="match status" value="1"/>
</dbReference>
<dbReference type="PANTHER" id="PTHR19443">
    <property type="entry name" value="HEXOKINASE"/>
    <property type="match status" value="1"/>
</dbReference>
<protein>
    <recommendedName>
        <fullName evidence="12">Phosphotransferase</fullName>
        <ecNumber evidence="12">2.7.1.-</ecNumber>
    </recommendedName>
</protein>
<evidence type="ECO:0000256" key="10">
    <source>
        <dbReference type="ARBA" id="ARBA00047905"/>
    </source>
</evidence>
<evidence type="ECO:0000256" key="9">
    <source>
        <dbReference type="ARBA" id="ARBA00044613"/>
    </source>
</evidence>
<comment type="catalytic activity">
    <reaction evidence="11">
        <text>D-glucose + ATP = D-glucose 6-phosphate + ADP + H(+)</text>
        <dbReference type="Rhea" id="RHEA:17825"/>
        <dbReference type="ChEBI" id="CHEBI:4167"/>
        <dbReference type="ChEBI" id="CHEBI:15378"/>
        <dbReference type="ChEBI" id="CHEBI:30616"/>
        <dbReference type="ChEBI" id="CHEBI:61548"/>
        <dbReference type="ChEBI" id="CHEBI:456216"/>
        <dbReference type="EC" id="2.7.1.1"/>
    </reaction>
    <physiologicalReaction direction="left-to-right" evidence="11">
        <dbReference type="Rhea" id="RHEA:17826"/>
    </physiologicalReaction>
</comment>
<dbReference type="GO" id="GO:0005524">
    <property type="term" value="F:ATP binding"/>
    <property type="evidence" value="ECO:0007669"/>
    <property type="project" value="UniProtKB-UniRule"/>
</dbReference>
<evidence type="ECO:0000256" key="4">
    <source>
        <dbReference type="ARBA" id="ARBA00022679"/>
    </source>
</evidence>
<dbReference type="Proteomes" id="UP001620626">
    <property type="component" value="Unassembled WGS sequence"/>
</dbReference>
<comment type="similarity">
    <text evidence="3 12">Belongs to the hexokinase family.</text>
</comment>
<dbReference type="EMBL" id="JBICBT010000603">
    <property type="protein sequence ID" value="KAL3107921.1"/>
    <property type="molecule type" value="Genomic_DNA"/>
</dbReference>
<evidence type="ECO:0000259" key="13">
    <source>
        <dbReference type="Pfam" id="PF00349"/>
    </source>
</evidence>
<dbReference type="GO" id="GO:0006006">
    <property type="term" value="P:glucose metabolic process"/>
    <property type="evidence" value="ECO:0007669"/>
    <property type="project" value="UniProtKB-ARBA"/>
</dbReference>
<evidence type="ECO:0000256" key="3">
    <source>
        <dbReference type="ARBA" id="ARBA00009225"/>
    </source>
</evidence>
<evidence type="ECO:0000313" key="15">
    <source>
        <dbReference type="EMBL" id="KAL3107921.1"/>
    </source>
</evidence>
<evidence type="ECO:0000256" key="11">
    <source>
        <dbReference type="ARBA" id="ARBA00048160"/>
    </source>
</evidence>
<dbReference type="GO" id="GO:0006096">
    <property type="term" value="P:glycolytic process"/>
    <property type="evidence" value="ECO:0007669"/>
    <property type="project" value="UniProtKB-KW"/>
</dbReference>
<evidence type="ECO:0000256" key="1">
    <source>
        <dbReference type="ARBA" id="ARBA00004888"/>
    </source>
</evidence>
<evidence type="ECO:0000256" key="8">
    <source>
        <dbReference type="ARBA" id="ARBA00023152"/>
    </source>
</evidence>
<dbReference type="Gene3D" id="3.30.420.40">
    <property type="match status" value="1"/>
</dbReference>
<comment type="caution">
    <text evidence="15">The sequence shown here is derived from an EMBL/GenBank/DDBJ whole genome shotgun (WGS) entry which is preliminary data.</text>
</comment>
<evidence type="ECO:0000256" key="7">
    <source>
        <dbReference type="ARBA" id="ARBA00022840"/>
    </source>
</evidence>
<keyword evidence="6 12" id="KW-0418">Kinase</keyword>
<dbReference type="Pfam" id="PF00349">
    <property type="entry name" value="Hexokinase_1"/>
    <property type="match status" value="1"/>
</dbReference>
<comment type="catalytic activity">
    <reaction evidence="10">
        <text>D-fructose + ATP = D-fructose 6-phosphate + ADP + H(+)</text>
        <dbReference type="Rhea" id="RHEA:16125"/>
        <dbReference type="ChEBI" id="CHEBI:15378"/>
        <dbReference type="ChEBI" id="CHEBI:30616"/>
        <dbReference type="ChEBI" id="CHEBI:37721"/>
        <dbReference type="ChEBI" id="CHEBI:61527"/>
        <dbReference type="ChEBI" id="CHEBI:456216"/>
        <dbReference type="EC" id="2.7.1.1"/>
    </reaction>
    <physiologicalReaction direction="left-to-right" evidence="10">
        <dbReference type="Rhea" id="RHEA:16126"/>
    </physiologicalReaction>
</comment>
<dbReference type="SUPFAM" id="SSF53067">
    <property type="entry name" value="Actin-like ATPase domain"/>
    <property type="match status" value="2"/>
</dbReference>
<dbReference type="PROSITE" id="PS51748">
    <property type="entry name" value="HEXOKINASE_2"/>
    <property type="match status" value="1"/>
</dbReference>
<keyword evidence="16" id="KW-1185">Reference proteome</keyword>
<sequence length="206" mass="22844">MLFDHIAACLADYMREQNLTSHSKMPLGFTFSFPCQQNGLTNAVLTNWTKGFTASGVVGENVVYMLRDAFKRRGDVDIDVVALLNDTTGTMLACSFIEQHCYVGVIVGTGCNAAYMERLENVPKLKGIVNSAEVTSLISSNGTTESSEEDSQKEFEPLGHTIRTGREQPFGHRLTIRRIGTFIGRKSRENSVIERDKANGWTIVEK</sequence>